<gene>
    <name evidence="2" type="ORF">ENT52_06970</name>
</gene>
<keyword evidence="1" id="KW-1133">Transmembrane helix</keyword>
<evidence type="ECO:0000256" key="1">
    <source>
        <dbReference type="SAM" id="Phobius"/>
    </source>
</evidence>
<name>A0A7J3M3U6_ARCFL</name>
<feature type="transmembrane region" description="Helical" evidence="1">
    <location>
        <begin position="343"/>
        <end position="365"/>
    </location>
</feature>
<keyword evidence="1" id="KW-0472">Membrane</keyword>
<feature type="transmembrane region" description="Helical" evidence="1">
    <location>
        <begin position="42"/>
        <end position="60"/>
    </location>
</feature>
<accession>A0A7J3M3U6</accession>
<comment type="caution">
    <text evidence="2">The sequence shown here is derived from an EMBL/GenBank/DDBJ whole genome shotgun (WGS) entry which is preliminary data.</text>
</comment>
<dbReference type="AlphaFoldDB" id="A0A7J3M3U6"/>
<feature type="transmembrane region" description="Helical" evidence="1">
    <location>
        <begin position="270"/>
        <end position="289"/>
    </location>
</feature>
<feature type="transmembrane region" description="Helical" evidence="1">
    <location>
        <begin position="223"/>
        <end position="250"/>
    </location>
</feature>
<dbReference type="PANTHER" id="PTHR39556:SF1">
    <property type="entry name" value="PROTEIN, PUTATIVE-RELATED"/>
    <property type="match status" value="1"/>
</dbReference>
<sequence length="399" mass="44667">MGIALKKRCSTLKYRWLASNVNSLPLFVSIIIALVLARKIGIGFSLLIASLFLGFSTIGLKIDLIQCYFQLQSLEIISLVFLTYSLANLMDRLGMLEKVSEWLNDSFGSVSIALIPLVIGLIPMPAGALVSASMLLPVVKNARIPAERLTIINYWFRHVWTPIWPLYPSVIIALAVLGVNYESYLHSTLPIAIASFFAGIFLLRKLRFNFKPKELKKLLLNLYPILVLIALFLTTKMLLPSIAVAIAIVLLHKKPDLEVLKQTLGKSLDLRVFALVFAVMGYKSIIQLSNSAQLLYSDLSFLPIQFIAFAVSFLVGFATGIEMSYSSISLPIFHEFTEEPRNLLLLITAGFFGVMLSPFHLCYALTVEFFRADFAKCYRILFKLVVPVVLILLLLSMVY</sequence>
<dbReference type="PANTHER" id="PTHR39556">
    <property type="entry name" value="PROTEIN, PUTATIVE-RELATED"/>
    <property type="match status" value="1"/>
</dbReference>
<feature type="transmembrane region" description="Helical" evidence="1">
    <location>
        <begin position="16"/>
        <end position="36"/>
    </location>
</feature>
<protein>
    <submittedName>
        <fullName evidence="2">DUF401 family protein</fullName>
    </submittedName>
</protein>
<dbReference type="EMBL" id="DSYZ01000129">
    <property type="protein sequence ID" value="HGT83449.1"/>
    <property type="molecule type" value="Genomic_DNA"/>
</dbReference>
<organism evidence="2">
    <name type="scientific">Archaeoglobus fulgidus</name>
    <dbReference type="NCBI Taxonomy" id="2234"/>
    <lineage>
        <taxon>Archaea</taxon>
        <taxon>Methanobacteriati</taxon>
        <taxon>Methanobacteriota</taxon>
        <taxon>Archaeoglobi</taxon>
        <taxon>Archaeoglobales</taxon>
        <taxon>Archaeoglobaceae</taxon>
        <taxon>Archaeoglobus</taxon>
    </lineage>
</organism>
<feature type="transmembrane region" description="Helical" evidence="1">
    <location>
        <begin position="159"/>
        <end position="178"/>
    </location>
</feature>
<feature type="transmembrane region" description="Helical" evidence="1">
    <location>
        <begin position="107"/>
        <end position="138"/>
    </location>
</feature>
<feature type="transmembrane region" description="Helical" evidence="1">
    <location>
        <begin position="301"/>
        <end position="323"/>
    </location>
</feature>
<keyword evidence="1" id="KW-0812">Transmembrane</keyword>
<dbReference type="Pfam" id="PF04165">
    <property type="entry name" value="DUF401"/>
    <property type="match status" value="1"/>
</dbReference>
<feature type="transmembrane region" description="Helical" evidence="1">
    <location>
        <begin position="377"/>
        <end position="398"/>
    </location>
</feature>
<dbReference type="InterPro" id="IPR007294">
    <property type="entry name" value="DUF401"/>
</dbReference>
<evidence type="ECO:0000313" key="2">
    <source>
        <dbReference type="EMBL" id="HGT83449.1"/>
    </source>
</evidence>
<proteinExistence type="predicted"/>
<feature type="transmembrane region" description="Helical" evidence="1">
    <location>
        <begin position="184"/>
        <end position="203"/>
    </location>
</feature>
<reference evidence="2" key="1">
    <citation type="journal article" date="2020" name="mSystems">
        <title>Genome- and Community-Level Interaction Insights into Carbon Utilization and Element Cycling Functions of Hydrothermarchaeota in Hydrothermal Sediment.</title>
        <authorList>
            <person name="Zhou Z."/>
            <person name="Liu Y."/>
            <person name="Xu W."/>
            <person name="Pan J."/>
            <person name="Luo Z.H."/>
            <person name="Li M."/>
        </authorList>
    </citation>
    <scope>NUCLEOTIDE SEQUENCE [LARGE SCALE GENOMIC DNA]</scope>
    <source>
        <strain evidence="2">SpSt-587</strain>
    </source>
</reference>
<feature type="transmembrane region" description="Helical" evidence="1">
    <location>
        <begin position="67"/>
        <end position="87"/>
    </location>
</feature>